<name>A0AAV4NR91_CAEEX</name>
<gene>
    <name evidence="2" type="ORF">CEXT_180391</name>
</gene>
<feature type="region of interest" description="Disordered" evidence="1">
    <location>
        <begin position="1"/>
        <end position="23"/>
    </location>
</feature>
<keyword evidence="3" id="KW-1185">Reference proteome</keyword>
<organism evidence="2 3">
    <name type="scientific">Caerostris extrusa</name>
    <name type="common">Bark spider</name>
    <name type="synonym">Caerostris bankana</name>
    <dbReference type="NCBI Taxonomy" id="172846"/>
    <lineage>
        <taxon>Eukaryota</taxon>
        <taxon>Metazoa</taxon>
        <taxon>Ecdysozoa</taxon>
        <taxon>Arthropoda</taxon>
        <taxon>Chelicerata</taxon>
        <taxon>Arachnida</taxon>
        <taxon>Araneae</taxon>
        <taxon>Araneomorphae</taxon>
        <taxon>Entelegynae</taxon>
        <taxon>Araneoidea</taxon>
        <taxon>Araneidae</taxon>
        <taxon>Caerostris</taxon>
    </lineage>
</organism>
<protein>
    <submittedName>
        <fullName evidence="2">Uncharacterized protein</fullName>
    </submittedName>
</protein>
<evidence type="ECO:0000313" key="2">
    <source>
        <dbReference type="EMBL" id="GIX87193.1"/>
    </source>
</evidence>
<reference evidence="2 3" key="1">
    <citation type="submission" date="2021-06" db="EMBL/GenBank/DDBJ databases">
        <title>Caerostris extrusa draft genome.</title>
        <authorList>
            <person name="Kono N."/>
            <person name="Arakawa K."/>
        </authorList>
    </citation>
    <scope>NUCLEOTIDE SEQUENCE [LARGE SCALE GENOMIC DNA]</scope>
</reference>
<dbReference type="Proteomes" id="UP001054945">
    <property type="component" value="Unassembled WGS sequence"/>
</dbReference>
<proteinExistence type="predicted"/>
<accession>A0AAV4NR91</accession>
<evidence type="ECO:0000256" key="1">
    <source>
        <dbReference type="SAM" id="MobiDB-lite"/>
    </source>
</evidence>
<dbReference type="AlphaFoldDB" id="A0AAV4NR91"/>
<sequence length="68" mass="8266">MVKRLTFRRGDNSRSLDQSRANEQEKFEIRWDDEWPRVDLYSLGMDGWMSRDMILPIAHRAAQRKRRS</sequence>
<evidence type="ECO:0000313" key="3">
    <source>
        <dbReference type="Proteomes" id="UP001054945"/>
    </source>
</evidence>
<comment type="caution">
    <text evidence="2">The sequence shown here is derived from an EMBL/GenBank/DDBJ whole genome shotgun (WGS) entry which is preliminary data.</text>
</comment>
<dbReference type="EMBL" id="BPLR01003661">
    <property type="protein sequence ID" value="GIX87193.1"/>
    <property type="molecule type" value="Genomic_DNA"/>
</dbReference>